<dbReference type="EMBL" id="JABBFZ010000047">
    <property type="protein sequence ID" value="NML35515.1"/>
    <property type="molecule type" value="Genomic_DNA"/>
</dbReference>
<dbReference type="RefSeq" id="WP_169501690.1">
    <property type="nucleotide sequence ID" value="NZ_JABBFZ010000047.1"/>
</dbReference>
<comment type="caution">
    <text evidence="2">The sequence shown here is derived from an EMBL/GenBank/DDBJ whole genome shotgun (WGS) entry which is preliminary data.</text>
</comment>
<gene>
    <name evidence="2" type="ORF">HHL14_32485</name>
</gene>
<sequence>MYQDNSLIDISTPISKMDINQTALNSPSFDKLKGMINGGATNLDLMNAGYAPFGPDGKQLNLHHVLGDEPGPMVELSASTHQKYYKQLHGLIENGNSFRNEPAAARGYDKFRSSYWKQRAEGFKCR</sequence>
<evidence type="ECO:0000259" key="1">
    <source>
        <dbReference type="Pfam" id="PF14411"/>
    </source>
</evidence>
<dbReference type="AlphaFoldDB" id="A0A7Y0A2W5"/>
<dbReference type="Pfam" id="PF14411">
    <property type="entry name" value="LHH"/>
    <property type="match status" value="1"/>
</dbReference>
<feature type="domain" description="LHH" evidence="1">
    <location>
        <begin position="41"/>
        <end position="121"/>
    </location>
</feature>
<protein>
    <recommendedName>
        <fullName evidence="1">LHH domain-containing protein</fullName>
    </recommendedName>
</protein>
<dbReference type="Proteomes" id="UP000583127">
    <property type="component" value="Unassembled WGS sequence"/>
</dbReference>
<proteinExistence type="predicted"/>
<organism evidence="2 3">
    <name type="scientific">Paraburkholderia antibiotica</name>
    <dbReference type="NCBI Taxonomy" id="2728839"/>
    <lineage>
        <taxon>Bacteria</taxon>
        <taxon>Pseudomonadati</taxon>
        <taxon>Pseudomonadota</taxon>
        <taxon>Betaproteobacteria</taxon>
        <taxon>Burkholderiales</taxon>
        <taxon>Burkholderiaceae</taxon>
        <taxon>Paraburkholderia</taxon>
    </lineage>
</organism>
<name>A0A7Y0A2W5_9BURK</name>
<accession>A0A7Y0A2W5</accession>
<dbReference type="InterPro" id="IPR026834">
    <property type="entry name" value="LHH"/>
</dbReference>
<keyword evidence="3" id="KW-1185">Reference proteome</keyword>
<evidence type="ECO:0000313" key="2">
    <source>
        <dbReference type="EMBL" id="NML35515.1"/>
    </source>
</evidence>
<reference evidence="2 3" key="1">
    <citation type="submission" date="2020-04" db="EMBL/GenBank/DDBJ databases">
        <title>Paraburkholderia sp. G-4-1-8 isolated from soil.</title>
        <authorList>
            <person name="Dahal R.H."/>
        </authorList>
    </citation>
    <scope>NUCLEOTIDE SEQUENCE [LARGE SCALE GENOMIC DNA]</scope>
    <source>
        <strain evidence="2 3">G-4-1-8</strain>
    </source>
</reference>
<evidence type="ECO:0000313" key="3">
    <source>
        <dbReference type="Proteomes" id="UP000583127"/>
    </source>
</evidence>